<keyword evidence="2" id="KW-0547">Nucleotide-binding</keyword>
<reference evidence="7 8" key="1">
    <citation type="journal article" date="2020" name="Nat. Food">
        <title>A phased Vanilla planifolia genome enables genetic improvement of flavour and production.</title>
        <authorList>
            <person name="Hasing T."/>
            <person name="Tang H."/>
            <person name="Brym M."/>
            <person name="Khazi F."/>
            <person name="Huang T."/>
            <person name="Chambers A.H."/>
        </authorList>
    </citation>
    <scope>NUCLEOTIDE SEQUENCE [LARGE SCALE GENOMIC DNA]</scope>
    <source>
        <tissue evidence="7">Leaf</tissue>
    </source>
</reference>
<keyword evidence="8" id="KW-1185">Reference proteome</keyword>
<dbReference type="PANTHER" id="PTHR45821:SF1">
    <property type="entry name" value="ATP-DEPENDENT HELICASE FAMILY PROTEIN-RELATED"/>
    <property type="match status" value="1"/>
</dbReference>
<protein>
    <recommendedName>
        <fullName evidence="6">SNF2 N-terminal domain-containing protein</fullName>
    </recommendedName>
</protein>
<comment type="subcellular location">
    <subcellularLocation>
        <location evidence="1">Nucleus</location>
    </subcellularLocation>
</comment>
<dbReference type="PANTHER" id="PTHR45821">
    <property type="entry name" value="SNF2 DOMAIN-CONTAINING PROTEIN CLASSY 2-RELATED"/>
    <property type="match status" value="1"/>
</dbReference>
<evidence type="ECO:0000256" key="4">
    <source>
        <dbReference type="ARBA" id="ARBA00022840"/>
    </source>
</evidence>
<dbReference type="SUPFAM" id="SSF52540">
    <property type="entry name" value="P-loop containing nucleoside triphosphate hydrolases"/>
    <property type="match status" value="1"/>
</dbReference>
<dbReference type="InterPro" id="IPR027417">
    <property type="entry name" value="P-loop_NTPase"/>
</dbReference>
<dbReference type="Proteomes" id="UP000636800">
    <property type="component" value="Chromosome 12"/>
</dbReference>
<dbReference type="InterPro" id="IPR000330">
    <property type="entry name" value="SNF2_N"/>
</dbReference>
<feature type="domain" description="SNF2 N-terminal" evidence="6">
    <location>
        <begin position="2"/>
        <end position="147"/>
    </location>
</feature>
<evidence type="ECO:0000256" key="2">
    <source>
        <dbReference type="ARBA" id="ARBA00022741"/>
    </source>
</evidence>
<dbReference type="InterPro" id="IPR038718">
    <property type="entry name" value="SNF2-like_sf"/>
</dbReference>
<keyword evidence="5" id="KW-0539">Nucleus</keyword>
<dbReference type="Pfam" id="PF00176">
    <property type="entry name" value="SNF2-rel_dom"/>
    <property type="match status" value="1"/>
</dbReference>
<dbReference type="GO" id="GO:0005634">
    <property type="term" value="C:nucleus"/>
    <property type="evidence" value="ECO:0007669"/>
    <property type="project" value="UniProtKB-SubCell"/>
</dbReference>
<dbReference type="InterPro" id="IPR044567">
    <property type="entry name" value="CLSY/DRD1"/>
</dbReference>
<name>A0A835PNG5_VANPL</name>
<dbReference type="EMBL" id="JADCNL010000012">
    <property type="protein sequence ID" value="KAG0457235.1"/>
    <property type="molecule type" value="Genomic_DNA"/>
</dbReference>
<gene>
    <name evidence="7" type="ORF">HPP92_022392</name>
</gene>
<keyword evidence="3" id="KW-0378">Hydrolase</keyword>
<keyword evidence="3" id="KW-0347">Helicase</keyword>
<dbReference type="OrthoDB" id="19132at2759"/>
<comment type="caution">
    <text evidence="7">The sequence shown here is derived from an EMBL/GenBank/DDBJ whole genome shotgun (WGS) entry which is preliminary data.</text>
</comment>
<proteinExistence type="predicted"/>
<accession>A0A835PNG5</accession>
<evidence type="ECO:0000313" key="7">
    <source>
        <dbReference type="EMBL" id="KAG0457235.1"/>
    </source>
</evidence>
<evidence type="ECO:0000313" key="8">
    <source>
        <dbReference type="Proteomes" id="UP000636800"/>
    </source>
</evidence>
<sequence length="159" mass="18201">MLISFIQSFITQKPDKRPLVVLPKGIVPTWKREFQLWQLEDIPLFDFYSVKADHRSQQLDVLKSWEQTKSILFLGYKQFTNIVSSSTVDRIDAMCREKLLMVPGLVVLDEGHTPRNNNTALVHSLSRIQTPRKVVLSGTLFQNHVKESSTSSNWSALSS</sequence>
<evidence type="ECO:0000256" key="5">
    <source>
        <dbReference type="ARBA" id="ARBA00023242"/>
    </source>
</evidence>
<evidence type="ECO:0000259" key="6">
    <source>
        <dbReference type="Pfam" id="PF00176"/>
    </source>
</evidence>
<organism evidence="7 8">
    <name type="scientific">Vanilla planifolia</name>
    <name type="common">Vanilla</name>
    <dbReference type="NCBI Taxonomy" id="51239"/>
    <lineage>
        <taxon>Eukaryota</taxon>
        <taxon>Viridiplantae</taxon>
        <taxon>Streptophyta</taxon>
        <taxon>Embryophyta</taxon>
        <taxon>Tracheophyta</taxon>
        <taxon>Spermatophyta</taxon>
        <taxon>Magnoliopsida</taxon>
        <taxon>Liliopsida</taxon>
        <taxon>Asparagales</taxon>
        <taxon>Orchidaceae</taxon>
        <taxon>Vanilloideae</taxon>
        <taxon>Vanilleae</taxon>
        <taxon>Vanilla</taxon>
    </lineage>
</organism>
<dbReference type="AlphaFoldDB" id="A0A835PNG5"/>
<dbReference type="GO" id="GO:0080188">
    <property type="term" value="P:gene silencing by siRNA-directed DNA methylation"/>
    <property type="evidence" value="ECO:0007669"/>
    <property type="project" value="InterPro"/>
</dbReference>
<dbReference type="Gene3D" id="3.40.50.10810">
    <property type="entry name" value="Tandem AAA-ATPase domain"/>
    <property type="match status" value="1"/>
</dbReference>
<keyword evidence="4" id="KW-0067">ATP-binding</keyword>
<dbReference type="GO" id="GO:0005524">
    <property type="term" value="F:ATP binding"/>
    <property type="evidence" value="ECO:0007669"/>
    <property type="project" value="UniProtKB-KW"/>
</dbReference>
<evidence type="ECO:0000256" key="3">
    <source>
        <dbReference type="ARBA" id="ARBA00022806"/>
    </source>
</evidence>
<dbReference type="GO" id="GO:0004386">
    <property type="term" value="F:helicase activity"/>
    <property type="evidence" value="ECO:0007669"/>
    <property type="project" value="UniProtKB-KW"/>
</dbReference>
<evidence type="ECO:0000256" key="1">
    <source>
        <dbReference type="ARBA" id="ARBA00004123"/>
    </source>
</evidence>